<dbReference type="SUPFAM" id="SSF51905">
    <property type="entry name" value="FAD/NAD(P)-binding domain"/>
    <property type="match status" value="1"/>
</dbReference>
<feature type="transmembrane region" description="Helical" evidence="1">
    <location>
        <begin position="20"/>
        <end position="38"/>
    </location>
</feature>
<protein>
    <recommendedName>
        <fullName evidence="4">2-polyprenyl-6-methoxyphenol hydroxylase-like FAD-dependent oxidoreductase</fullName>
    </recommendedName>
</protein>
<dbReference type="Gene3D" id="3.30.70.2450">
    <property type="match status" value="1"/>
</dbReference>
<reference evidence="2 3" key="1">
    <citation type="submission" date="2018-11" db="EMBL/GenBank/DDBJ databases">
        <title>Sequencing the genomes of 1000 actinobacteria strains.</title>
        <authorList>
            <person name="Klenk H.-P."/>
        </authorList>
    </citation>
    <scope>NUCLEOTIDE SEQUENCE [LARGE SCALE GENOMIC DNA]</scope>
    <source>
        <strain evidence="2 3">DSM 43634</strain>
    </source>
</reference>
<accession>A0A3N1GKF4</accession>
<dbReference type="OrthoDB" id="10012026at2"/>
<evidence type="ECO:0000256" key="1">
    <source>
        <dbReference type="SAM" id="Phobius"/>
    </source>
</evidence>
<comment type="caution">
    <text evidence="2">The sequence shown here is derived from an EMBL/GenBank/DDBJ whole genome shotgun (WGS) entry which is preliminary data.</text>
</comment>
<keyword evidence="1" id="KW-1133">Transmembrane helix</keyword>
<name>A0A3N1GKF4_9ACTN</name>
<dbReference type="Proteomes" id="UP000271683">
    <property type="component" value="Unassembled WGS sequence"/>
</dbReference>
<keyword evidence="1" id="KW-0472">Membrane</keyword>
<evidence type="ECO:0000313" key="3">
    <source>
        <dbReference type="Proteomes" id="UP000271683"/>
    </source>
</evidence>
<dbReference type="AlphaFoldDB" id="A0A3N1GKF4"/>
<proteinExistence type="predicted"/>
<dbReference type="Gene3D" id="3.50.50.60">
    <property type="entry name" value="FAD/NAD(P)-binding domain"/>
    <property type="match status" value="1"/>
</dbReference>
<dbReference type="EMBL" id="RJKL01000001">
    <property type="protein sequence ID" value="ROP30678.1"/>
    <property type="molecule type" value="Genomic_DNA"/>
</dbReference>
<sequence length="450" mass="47877">MLAPSKRDTRFAVVSGQSVTGMIAAATLAAYGYSVLAIERRKEFSRNIQWAGRQSFINQLSFLNRDLADEFLRKTCGPISLGSTRVDVDGIRVTKQKPLPAYGDPWIIPDSAYDMLEEPACFLVGARRIEMLLRRYLDGLPNVTTVRGEVLNLMGPDAAGRFSLPEIGKPSLIVVAEGASSRTASRLGLESAPTSPARLQIAGQIGLGGDGSMVKQLHREEADVSEVGTISQRGLGRTWVVGDVGPAAGVRTGEDGTTEFDARMTPSSVAAMSKETLARKASVALDVPVSRIMSAGVEGPTTSLPHPRFFSLQQRLMPKAYAGTNLVLMGDTVGTGHWNEGGGMQVGAICHVERLKTLLREIDGGEATEAAVQRYSSAVLDDSQAWGEKGITSFHPLDDADTVLAAYRAGVGAFRRGETDSPLTEIQSSIRDGVCAAASPAGLLERCISA</sequence>
<dbReference type="RefSeq" id="WP_143162763.1">
    <property type="nucleotide sequence ID" value="NZ_RJKL01000001.1"/>
</dbReference>
<evidence type="ECO:0000313" key="2">
    <source>
        <dbReference type="EMBL" id="ROP30678.1"/>
    </source>
</evidence>
<organism evidence="2 3">
    <name type="scientific">Couchioplanes caeruleus</name>
    <dbReference type="NCBI Taxonomy" id="56438"/>
    <lineage>
        <taxon>Bacteria</taxon>
        <taxon>Bacillati</taxon>
        <taxon>Actinomycetota</taxon>
        <taxon>Actinomycetes</taxon>
        <taxon>Micromonosporales</taxon>
        <taxon>Micromonosporaceae</taxon>
        <taxon>Couchioplanes</taxon>
    </lineage>
</organism>
<evidence type="ECO:0008006" key="4">
    <source>
        <dbReference type="Google" id="ProtNLM"/>
    </source>
</evidence>
<keyword evidence="1" id="KW-0812">Transmembrane</keyword>
<gene>
    <name evidence="2" type="ORF">EDD30_3536</name>
</gene>
<dbReference type="InterPro" id="IPR036188">
    <property type="entry name" value="FAD/NAD-bd_sf"/>
</dbReference>